<protein>
    <submittedName>
        <fullName evidence="1">Uncharacterized protein</fullName>
    </submittedName>
</protein>
<comment type="caution">
    <text evidence="1">The sequence shown here is derived from an EMBL/GenBank/DDBJ whole genome shotgun (WGS) entry which is preliminary data.</text>
</comment>
<evidence type="ECO:0000313" key="1">
    <source>
        <dbReference type="EMBL" id="KKN55970.1"/>
    </source>
</evidence>
<name>A0A0F9RHK0_9ZZZZ</name>
<proteinExistence type="predicted"/>
<gene>
    <name evidence="1" type="ORF">LCGC14_0577120</name>
</gene>
<sequence>MAKKFYRYPVSEATNDLAIQVEALIREVDQLHKDDIVTKDTLIRRAFRFFVKGTKYEDVNDTEHDDRL</sequence>
<organism evidence="1">
    <name type="scientific">marine sediment metagenome</name>
    <dbReference type="NCBI Taxonomy" id="412755"/>
    <lineage>
        <taxon>unclassified sequences</taxon>
        <taxon>metagenomes</taxon>
        <taxon>ecological metagenomes</taxon>
    </lineage>
</organism>
<dbReference type="AlphaFoldDB" id="A0A0F9RHK0"/>
<dbReference type="EMBL" id="LAZR01000864">
    <property type="protein sequence ID" value="KKN55970.1"/>
    <property type="molecule type" value="Genomic_DNA"/>
</dbReference>
<accession>A0A0F9RHK0</accession>
<reference evidence="1" key="1">
    <citation type="journal article" date="2015" name="Nature">
        <title>Complex archaea that bridge the gap between prokaryotes and eukaryotes.</title>
        <authorList>
            <person name="Spang A."/>
            <person name="Saw J.H."/>
            <person name="Jorgensen S.L."/>
            <person name="Zaremba-Niedzwiedzka K."/>
            <person name="Martijn J."/>
            <person name="Lind A.E."/>
            <person name="van Eijk R."/>
            <person name="Schleper C."/>
            <person name="Guy L."/>
            <person name="Ettema T.J."/>
        </authorList>
    </citation>
    <scope>NUCLEOTIDE SEQUENCE</scope>
</reference>